<sequence length="270" mass="29949">MLDTQELTTPDTLPEEFVTRFREQGFVHVPNVLTTEEIAEFRAEAQRLLTNEDKKTWDMGDGAIALDWVADAHRVSEIMRRLAAHPRVAGIAERLAGGPLRLFKSELLRKEGKAGTTITPPHADRSILPFTSPTGALTAWVPLMDVPVERGCMSYIPGSHTRPEKPEAGPDADEYPLEHWPELVWQPRITVPVREGGVSFHHWRTVHVAGVNETDQPRVALATIYMGADATYVPNPYYRELYAEDPDLGGLDEGAPLQGDRFPLVGTGQG</sequence>
<dbReference type="EMBL" id="JACJII010000001">
    <property type="protein sequence ID" value="MBA9003145.1"/>
    <property type="molecule type" value="Genomic_DNA"/>
</dbReference>
<dbReference type="Gene3D" id="2.60.120.620">
    <property type="entry name" value="q2cbj1_9rhob like domain"/>
    <property type="match status" value="1"/>
</dbReference>
<reference evidence="2 3" key="1">
    <citation type="submission" date="2020-08" db="EMBL/GenBank/DDBJ databases">
        <title>Sequencing the genomes of 1000 actinobacteria strains.</title>
        <authorList>
            <person name="Klenk H.-P."/>
        </authorList>
    </citation>
    <scope>NUCLEOTIDE SEQUENCE [LARGE SCALE GENOMIC DNA]</scope>
    <source>
        <strain evidence="2 3">DSM 45823</strain>
    </source>
</reference>
<dbReference type="PANTHER" id="PTHR20883">
    <property type="entry name" value="PHYTANOYL-COA DIOXYGENASE DOMAIN CONTAINING 1"/>
    <property type="match status" value="1"/>
</dbReference>
<evidence type="ECO:0000256" key="1">
    <source>
        <dbReference type="SAM" id="MobiDB-lite"/>
    </source>
</evidence>
<accession>A0A7W3MWD5</accession>
<dbReference type="Proteomes" id="UP000539313">
    <property type="component" value="Unassembled WGS sequence"/>
</dbReference>
<proteinExistence type="predicted"/>
<evidence type="ECO:0000313" key="2">
    <source>
        <dbReference type="EMBL" id="MBA9003145.1"/>
    </source>
</evidence>
<keyword evidence="2" id="KW-0560">Oxidoreductase</keyword>
<dbReference type="SUPFAM" id="SSF51197">
    <property type="entry name" value="Clavaminate synthase-like"/>
    <property type="match status" value="1"/>
</dbReference>
<dbReference type="Pfam" id="PF05721">
    <property type="entry name" value="PhyH"/>
    <property type="match status" value="1"/>
</dbReference>
<gene>
    <name evidence="2" type="ORF">HNR21_002027</name>
</gene>
<evidence type="ECO:0000313" key="3">
    <source>
        <dbReference type="Proteomes" id="UP000539313"/>
    </source>
</evidence>
<comment type="caution">
    <text evidence="2">The sequence shown here is derived from an EMBL/GenBank/DDBJ whole genome shotgun (WGS) entry which is preliminary data.</text>
</comment>
<dbReference type="PANTHER" id="PTHR20883:SF48">
    <property type="entry name" value="ECTOINE DIOXYGENASE"/>
    <property type="match status" value="1"/>
</dbReference>
<organism evidence="2 3">
    <name type="scientific">Thermomonospora cellulosilytica</name>
    <dbReference type="NCBI Taxonomy" id="1411118"/>
    <lineage>
        <taxon>Bacteria</taxon>
        <taxon>Bacillati</taxon>
        <taxon>Actinomycetota</taxon>
        <taxon>Actinomycetes</taxon>
        <taxon>Streptosporangiales</taxon>
        <taxon>Thermomonosporaceae</taxon>
        <taxon>Thermomonospora</taxon>
    </lineage>
</organism>
<feature type="region of interest" description="Disordered" evidence="1">
    <location>
        <begin position="249"/>
        <end position="270"/>
    </location>
</feature>
<keyword evidence="3" id="KW-1185">Reference proteome</keyword>
<dbReference type="InterPro" id="IPR008775">
    <property type="entry name" value="Phytyl_CoA_dOase-like"/>
</dbReference>
<dbReference type="GO" id="GO:0005506">
    <property type="term" value="F:iron ion binding"/>
    <property type="evidence" value="ECO:0007669"/>
    <property type="project" value="UniProtKB-ARBA"/>
</dbReference>
<protein>
    <submittedName>
        <fullName evidence="2">Ectoine hydroxylase-related dioxygenase (Phytanoyl-CoA dioxygenase family)</fullName>
    </submittedName>
</protein>
<dbReference type="GO" id="GO:0016706">
    <property type="term" value="F:2-oxoglutarate-dependent dioxygenase activity"/>
    <property type="evidence" value="ECO:0007669"/>
    <property type="project" value="UniProtKB-ARBA"/>
</dbReference>
<dbReference type="RefSeq" id="WP_182704990.1">
    <property type="nucleotide sequence ID" value="NZ_JACJII010000001.1"/>
</dbReference>
<name>A0A7W3MWD5_9ACTN</name>
<keyword evidence="2" id="KW-0223">Dioxygenase</keyword>
<dbReference type="AlphaFoldDB" id="A0A7W3MWD5"/>